<dbReference type="GO" id="GO:0005634">
    <property type="term" value="C:nucleus"/>
    <property type="evidence" value="ECO:0007669"/>
    <property type="project" value="UniProtKB-SubCell"/>
</dbReference>
<evidence type="ECO:0000256" key="10">
    <source>
        <dbReference type="ARBA" id="ARBA00023242"/>
    </source>
</evidence>
<comment type="similarity">
    <text evidence="2">Belongs to the SNF2/RAD54 helicase family.</text>
</comment>
<evidence type="ECO:0000313" key="16">
    <source>
        <dbReference type="EMBL" id="PSN65424.1"/>
    </source>
</evidence>
<dbReference type="GO" id="GO:0003676">
    <property type="term" value="F:nucleic acid binding"/>
    <property type="evidence" value="ECO:0007669"/>
    <property type="project" value="InterPro"/>
</dbReference>
<evidence type="ECO:0000256" key="7">
    <source>
        <dbReference type="ARBA" id="ARBA00022806"/>
    </source>
</evidence>
<evidence type="ECO:0008006" key="18">
    <source>
        <dbReference type="Google" id="ProtNLM"/>
    </source>
</evidence>
<dbReference type="SMART" id="SM00910">
    <property type="entry name" value="HIRAN"/>
    <property type="match status" value="1"/>
</dbReference>
<dbReference type="CDD" id="cd18793">
    <property type="entry name" value="SF2_C_SNF"/>
    <property type="match status" value="1"/>
</dbReference>
<dbReference type="EMBL" id="KZ678137">
    <property type="protein sequence ID" value="PSN65424.1"/>
    <property type="molecule type" value="Genomic_DNA"/>
</dbReference>
<gene>
    <name evidence="16" type="ORF">BS50DRAFT_678172</name>
</gene>
<dbReference type="InterPro" id="IPR038718">
    <property type="entry name" value="SNF2-like_sf"/>
</dbReference>
<evidence type="ECO:0000256" key="2">
    <source>
        <dbReference type="ARBA" id="ARBA00007025"/>
    </source>
</evidence>
<dbReference type="InterPro" id="IPR014905">
    <property type="entry name" value="HIRAN"/>
</dbReference>
<feature type="domain" description="RING-type" evidence="13">
    <location>
        <begin position="712"/>
        <end position="750"/>
    </location>
</feature>
<protein>
    <recommendedName>
        <fullName evidence="18">SNF2 family helicase</fullName>
    </recommendedName>
</protein>
<feature type="domain" description="Helicase C-terminal" evidence="15">
    <location>
        <begin position="791"/>
        <end position="945"/>
    </location>
</feature>
<evidence type="ECO:0000259" key="15">
    <source>
        <dbReference type="PROSITE" id="PS51194"/>
    </source>
</evidence>
<dbReference type="GO" id="GO:0016818">
    <property type="term" value="F:hydrolase activity, acting on acid anhydrides, in phosphorus-containing anhydrides"/>
    <property type="evidence" value="ECO:0007669"/>
    <property type="project" value="InterPro"/>
</dbReference>
<accession>A0A2T2NJ20</accession>
<dbReference type="SUPFAM" id="SSF57850">
    <property type="entry name" value="RING/U-box"/>
    <property type="match status" value="1"/>
</dbReference>
<dbReference type="PANTHER" id="PTHR45626">
    <property type="entry name" value="TRANSCRIPTION TERMINATION FACTOR 2-RELATED"/>
    <property type="match status" value="1"/>
</dbReference>
<feature type="compositionally biased region" description="Low complexity" evidence="12">
    <location>
        <begin position="228"/>
        <end position="239"/>
    </location>
</feature>
<dbReference type="InterPro" id="IPR001650">
    <property type="entry name" value="Helicase_C-like"/>
</dbReference>
<dbReference type="InterPro" id="IPR027417">
    <property type="entry name" value="P-loop_NTPase"/>
</dbReference>
<evidence type="ECO:0000256" key="6">
    <source>
        <dbReference type="ARBA" id="ARBA00022801"/>
    </source>
</evidence>
<sequence>MASRKRIAEAIDLTGDDEPTFHNPRTPKQPRTSYGAHPRSRSTPGSSQADPLFIDDDEDGSQEVADSTQAYNDTQYGYVYYGTMSTKIVGCRYYSGYATVGEMAIARREPHNQYDSNAIQVLNVQGVQIGHIPRVIAARLAKYMDNRSLLVETVISGEKGYYDCPIEVKLYGTGVPAERHRLESQMLADHLPVPRLEQERREREARQREMERRERERERRERERQRASAKAFAKAARQQAARERASASQAQLYGDSDEDSMSQYIGGSSQGMEPGPSWEEILENSRRFNPRNVEQVIEEFGTKEEDLAAMPKAAQPVAFKTQLHPFQLQGLQWMLEKERPQLPPPRTQEIVQLWKRHASVPDAFTNVATNFSTKEPTLASGGILADDMGLGKTIQVISLIMADRASGKSVSGVCDATLILAPVSVMSNWSTQIAKHIKEEHALRVMFYHGTRKQPITPKSIKDYDVVISTYDSVSTEWHSQKSTKLPRKSGVFSVTWRRVILDEGHNIRNPKAKRTIAASNLMAQYRWALTGTPIINNLKDLYSLVRFLRLSGGLDNLEIFYSAIIRPVATGSTQGNRSLQLLMKSICLRRKKEMSFIDLRLPDLEEFISPVTLFPHEQEKYDALEAQAQGTLDAYRNSMAGQKSATDAYRHLLEVLLRMRQLCNHWKLVGEERLHTVMQQLEAEGAVDLTPENKVALQQMLQLSIESQDECPVCMETLNDPVITKCAHIFCIACIERVIDMQHRCPMCRTELESLAATTVKPAAETSNAIPLTQEQLMDKQSLENETSSKVKALIDILRASASDPTNKTIIFSQWTSFLDLLQPHLTATGFKYTRIDGSMTAPQRDLALEALDSDPKTTVMLASLSVCSVGLNLVAANHVIMADSWWAPAIEDQAVDRVHRLGQMRKTKVFRLVVEGSIEHRVLGIQDEKRKLMGLAFAEKERRGKKRPGAGLADLERLLGGSGAKAAEANGGAGQSRN</sequence>
<evidence type="ECO:0000256" key="9">
    <source>
        <dbReference type="ARBA" id="ARBA00022840"/>
    </source>
</evidence>
<keyword evidence="8" id="KW-0862">Zinc</keyword>
<evidence type="ECO:0000256" key="8">
    <source>
        <dbReference type="ARBA" id="ARBA00022833"/>
    </source>
</evidence>
<dbReference type="SMART" id="SM00490">
    <property type="entry name" value="HELICc"/>
    <property type="match status" value="1"/>
</dbReference>
<evidence type="ECO:0000256" key="11">
    <source>
        <dbReference type="PROSITE-ProRule" id="PRU00175"/>
    </source>
</evidence>
<feature type="compositionally biased region" description="Polar residues" evidence="12">
    <location>
        <begin position="261"/>
        <end position="271"/>
    </location>
</feature>
<proteinExistence type="inferred from homology"/>
<dbReference type="InterPro" id="IPR013083">
    <property type="entry name" value="Znf_RING/FYVE/PHD"/>
</dbReference>
<dbReference type="PROSITE" id="PS50089">
    <property type="entry name" value="ZF_RING_2"/>
    <property type="match status" value="1"/>
</dbReference>
<feature type="region of interest" description="Disordered" evidence="12">
    <location>
        <begin position="1"/>
        <end position="60"/>
    </location>
</feature>
<dbReference type="Gene3D" id="3.40.50.10810">
    <property type="entry name" value="Tandem AAA-ATPase domain"/>
    <property type="match status" value="1"/>
</dbReference>
<feature type="region of interest" description="Disordered" evidence="12">
    <location>
        <begin position="185"/>
        <end position="276"/>
    </location>
</feature>
<organism evidence="16 17">
    <name type="scientific">Corynespora cassiicola Philippines</name>
    <dbReference type="NCBI Taxonomy" id="1448308"/>
    <lineage>
        <taxon>Eukaryota</taxon>
        <taxon>Fungi</taxon>
        <taxon>Dikarya</taxon>
        <taxon>Ascomycota</taxon>
        <taxon>Pezizomycotina</taxon>
        <taxon>Dothideomycetes</taxon>
        <taxon>Pleosporomycetidae</taxon>
        <taxon>Pleosporales</taxon>
        <taxon>Corynesporascaceae</taxon>
        <taxon>Corynespora</taxon>
    </lineage>
</organism>
<dbReference type="SMART" id="SM00184">
    <property type="entry name" value="RING"/>
    <property type="match status" value="1"/>
</dbReference>
<dbReference type="InterPro" id="IPR050628">
    <property type="entry name" value="SNF2_RAD54_helicase_TF"/>
</dbReference>
<dbReference type="InterPro" id="IPR001841">
    <property type="entry name" value="Znf_RING"/>
</dbReference>
<dbReference type="Gene3D" id="3.40.50.300">
    <property type="entry name" value="P-loop containing nucleotide triphosphate hydrolases"/>
    <property type="match status" value="1"/>
</dbReference>
<dbReference type="GO" id="GO:0008270">
    <property type="term" value="F:zinc ion binding"/>
    <property type="evidence" value="ECO:0007669"/>
    <property type="project" value="UniProtKB-KW"/>
</dbReference>
<dbReference type="Pfam" id="PF08797">
    <property type="entry name" value="HIRAN"/>
    <property type="match status" value="1"/>
</dbReference>
<dbReference type="GO" id="GO:0005524">
    <property type="term" value="F:ATP binding"/>
    <property type="evidence" value="ECO:0007669"/>
    <property type="project" value="UniProtKB-KW"/>
</dbReference>
<dbReference type="GO" id="GO:0004386">
    <property type="term" value="F:helicase activity"/>
    <property type="evidence" value="ECO:0007669"/>
    <property type="project" value="UniProtKB-KW"/>
</dbReference>
<keyword evidence="5 11" id="KW-0863">Zinc-finger</keyword>
<dbReference type="InterPro" id="IPR049730">
    <property type="entry name" value="SNF2/RAD54-like_C"/>
</dbReference>
<name>A0A2T2NJ20_CORCC</name>
<dbReference type="Pfam" id="PF00176">
    <property type="entry name" value="SNF2-rel_dom"/>
    <property type="match status" value="1"/>
</dbReference>
<dbReference type="PANTHER" id="PTHR45626:SF11">
    <property type="entry name" value="FAMILY HELICASE, PUTATIVE (AFU_ORTHOLOGUE AFUA_5G06590)-RELATED"/>
    <property type="match status" value="1"/>
</dbReference>
<keyword evidence="3" id="KW-0479">Metal-binding</keyword>
<keyword evidence="6" id="KW-0378">Hydrolase</keyword>
<dbReference type="Pfam" id="PF00271">
    <property type="entry name" value="Helicase_C"/>
    <property type="match status" value="1"/>
</dbReference>
<comment type="subcellular location">
    <subcellularLocation>
        <location evidence="1">Nucleus</location>
    </subcellularLocation>
</comment>
<keyword evidence="17" id="KW-1185">Reference proteome</keyword>
<dbReference type="GO" id="GO:0006281">
    <property type="term" value="P:DNA repair"/>
    <property type="evidence" value="ECO:0007669"/>
    <property type="project" value="TreeGrafter"/>
</dbReference>
<reference evidence="16 17" key="1">
    <citation type="journal article" date="2018" name="Front. Microbiol.">
        <title>Genome-Wide Analysis of Corynespora cassiicola Leaf Fall Disease Putative Effectors.</title>
        <authorList>
            <person name="Lopez D."/>
            <person name="Ribeiro S."/>
            <person name="Label P."/>
            <person name="Fumanal B."/>
            <person name="Venisse J.S."/>
            <person name="Kohler A."/>
            <person name="de Oliveira R.R."/>
            <person name="Labutti K."/>
            <person name="Lipzen A."/>
            <person name="Lail K."/>
            <person name="Bauer D."/>
            <person name="Ohm R.A."/>
            <person name="Barry K.W."/>
            <person name="Spatafora J."/>
            <person name="Grigoriev I.V."/>
            <person name="Martin F.M."/>
            <person name="Pujade-Renaud V."/>
        </authorList>
    </citation>
    <scope>NUCLEOTIDE SEQUENCE [LARGE SCALE GENOMIC DNA]</scope>
    <source>
        <strain evidence="16 17">Philippines</strain>
    </source>
</reference>
<dbReference type="Proteomes" id="UP000240883">
    <property type="component" value="Unassembled WGS sequence"/>
</dbReference>
<dbReference type="SMART" id="SM00487">
    <property type="entry name" value="DEXDc"/>
    <property type="match status" value="1"/>
</dbReference>
<evidence type="ECO:0000259" key="14">
    <source>
        <dbReference type="PROSITE" id="PS51192"/>
    </source>
</evidence>
<dbReference type="Gene3D" id="3.30.40.10">
    <property type="entry name" value="Zinc/RING finger domain, C3HC4 (zinc finger)"/>
    <property type="match status" value="1"/>
</dbReference>
<feature type="compositionally biased region" description="Basic and acidic residues" evidence="12">
    <location>
        <begin position="196"/>
        <end position="226"/>
    </location>
</feature>
<evidence type="ECO:0000313" key="17">
    <source>
        <dbReference type="Proteomes" id="UP000240883"/>
    </source>
</evidence>
<dbReference type="PROSITE" id="PS51194">
    <property type="entry name" value="HELICASE_CTER"/>
    <property type="match status" value="1"/>
</dbReference>
<evidence type="ECO:0000256" key="1">
    <source>
        <dbReference type="ARBA" id="ARBA00004123"/>
    </source>
</evidence>
<dbReference type="InterPro" id="IPR000330">
    <property type="entry name" value="SNF2_N"/>
</dbReference>
<keyword evidence="4" id="KW-0547">Nucleotide-binding</keyword>
<dbReference type="AlphaFoldDB" id="A0A2T2NJ20"/>
<dbReference type="GO" id="GO:0008094">
    <property type="term" value="F:ATP-dependent activity, acting on DNA"/>
    <property type="evidence" value="ECO:0007669"/>
    <property type="project" value="TreeGrafter"/>
</dbReference>
<evidence type="ECO:0000256" key="5">
    <source>
        <dbReference type="ARBA" id="ARBA00022771"/>
    </source>
</evidence>
<dbReference type="InterPro" id="IPR014001">
    <property type="entry name" value="Helicase_ATP-bd"/>
</dbReference>
<keyword evidence="9" id="KW-0067">ATP-binding</keyword>
<evidence type="ECO:0000256" key="4">
    <source>
        <dbReference type="ARBA" id="ARBA00022741"/>
    </source>
</evidence>
<evidence type="ECO:0000256" key="3">
    <source>
        <dbReference type="ARBA" id="ARBA00022723"/>
    </source>
</evidence>
<keyword evidence="10" id="KW-0539">Nucleus</keyword>
<dbReference type="SUPFAM" id="SSF52540">
    <property type="entry name" value="P-loop containing nucleoside triphosphate hydrolases"/>
    <property type="match status" value="2"/>
</dbReference>
<evidence type="ECO:0000259" key="13">
    <source>
        <dbReference type="PROSITE" id="PS50089"/>
    </source>
</evidence>
<dbReference type="STRING" id="1448308.A0A2T2NJ20"/>
<dbReference type="PROSITE" id="PS00518">
    <property type="entry name" value="ZF_RING_1"/>
    <property type="match status" value="1"/>
</dbReference>
<keyword evidence="7" id="KW-0347">Helicase</keyword>
<feature type="domain" description="Helicase ATP-binding" evidence="14">
    <location>
        <begin position="373"/>
        <end position="552"/>
    </location>
</feature>
<dbReference type="OrthoDB" id="448448at2759"/>
<dbReference type="InterPro" id="IPR017907">
    <property type="entry name" value="Znf_RING_CS"/>
</dbReference>
<dbReference type="PROSITE" id="PS51192">
    <property type="entry name" value="HELICASE_ATP_BIND_1"/>
    <property type="match status" value="1"/>
</dbReference>
<evidence type="ECO:0000256" key="12">
    <source>
        <dbReference type="SAM" id="MobiDB-lite"/>
    </source>
</evidence>
<dbReference type="Gene3D" id="3.30.70.2330">
    <property type="match status" value="1"/>
</dbReference>
<dbReference type="Pfam" id="PF13923">
    <property type="entry name" value="zf-C3HC4_2"/>
    <property type="match status" value="1"/>
</dbReference>